<dbReference type="InterPro" id="IPR016488">
    <property type="entry name" value="NADH_Ub_cplx-1_asu_su-6"/>
</dbReference>
<dbReference type="GO" id="GO:0045271">
    <property type="term" value="C:respiratory chain complex I"/>
    <property type="evidence" value="ECO:0007669"/>
    <property type="project" value="InterPro"/>
</dbReference>
<dbReference type="InterPro" id="IPR045299">
    <property type="entry name" value="Complex1_LYR_NDUFA6_LYRM6"/>
</dbReference>
<evidence type="ECO:0000256" key="12">
    <source>
        <dbReference type="ARBA" id="ARBA00032352"/>
    </source>
</evidence>
<evidence type="ECO:0000256" key="7">
    <source>
        <dbReference type="ARBA" id="ARBA00022792"/>
    </source>
</evidence>
<keyword evidence="14" id="KW-1185">Reference proteome</keyword>
<name>A0A7E5W1B1_TRINI</name>
<organism evidence="14 15">
    <name type="scientific">Trichoplusia ni</name>
    <name type="common">Cabbage looper</name>
    <dbReference type="NCBI Taxonomy" id="7111"/>
    <lineage>
        <taxon>Eukaryota</taxon>
        <taxon>Metazoa</taxon>
        <taxon>Ecdysozoa</taxon>
        <taxon>Arthropoda</taxon>
        <taxon>Hexapoda</taxon>
        <taxon>Insecta</taxon>
        <taxon>Pterygota</taxon>
        <taxon>Neoptera</taxon>
        <taxon>Endopterygota</taxon>
        <taxon>Lepidoptera</taxon>
        <taxon>Glossata</taxon>
        <taxon>Ditrysia</taxon>
        <taxon>Noctuoidea</taxon>
        <taxon>Noctuidae</taxon>
        <taxon>Plusiinae</taxon>
        <taxon>Trichoplusia</taxon>
    </lineage>
</organism>
<keyword evidence="8" id="KW-0249">Electron transport</keyword>
<keyword evidence="6" id="KW-0679">Respiratory chain</keyword>
<dbReference type="KEGG" id="tnl:113498856"/>
<proteinExistence type="inferred from homology"/>
<dbReference type="AlphaFoldDB" id="A0A7E5W1B1"/>
<evidence type="ECO:0000256" key="11">
    <source>
        <dbReference type="ARBA" id="ARBA00030213"/>
    </source>
</evidence>
<accession>A0A7E5W1B1</accession>
<dbReference type="GO" id="GO:0005743">
    <property type="term" value="C:mitochondrial inner membrane"/>
    <property type="evidence" value="ECO:0007669"/>
    <property type="project" value="UniProtKB-SubCell"/>
</dbReference>
<evidence type="ECO:0000256" key="4">
    <source>
        <dbReference type="ARBA" id="ARBA00016386"/>
    </source>
</evidence>
<evidence type="ECO:0000313" key="16">
    <source>
        <dbReference type="RefSeq" id="XP_026734803.1"/>
    </source>
</evidence>
<evidence type="ECO:0000256" key="6">
    <source>
        <dbReference type="ARBA" id="ARBA00022660"/>
    </source>
</evidence>
<keyword evidence="7" id="KW-0999">Mitochondrion inner membrane</keyword>
<comment type="subunit">
    <text evidence="3">Mammalian complex I is composed of 45 different subunits.</text>
</comment>
<dbReference type="PANTHER" id="PTHR12964">
    <property type="entry name" value="NADH-UBIQUINONE OXIDOREDUCTASE B14 SUBUNIT"/>
    <property type="match status" value="1"/>
</dbReference>
<evidence type="ECO:0000256" key="10">
    <source>
        <dbReference type="ARBA" id="ARBA00023136"/>
    </source>
</evidence>
<dbReference type="RefSeq" id="XP_026734395.1">
    <property type="nucleotide sequence ID" value="XM_026878594.1"/>
</dbReference>
<protein>
    <recommendedName>
        <fullName evidence="4">NADH dehydrogenase [ubiquinone] 1 alpha subcomplex subunit 6</fullName>
    </recommendedName>
    <alternativeName>
        <fullName evidence="11">Complex I-B14</fullName>
    </alternativeName>
    <alternativeName>
        <fullName evidence="12">NADH-ubiquinone oxidoreductase B14 subunit</fullName>
    </alternativeName>
</protein>
<sequence length="121" mass="14569">MTTKRAATRAVKPLMSTDFCEARRRALGLYRAFYRYIPYIIKHHDIQKNEEDCRWKLREYFYKHACITDIRIIDLLVIKGYIELKEVTHQWQQKGHIIRHWNPSIEPKPCDFLGKFLAGMD</sequence>
<evidence type="ECO:0000313" key="14">
    <source>
        <dbReference type="Proteomes" id="UP000322000"/>
    </source>
</evidence>
<evidence type="ECO:0000313" key="15">
    <source>
        <dbReference type="RefSeq" id="XP_026734395.1"/>
    </source>
</evidence>
<comment type="similarity">
    <text evidence="2">Belongs to the complex I LYR family.</text>
</comment>
<dbReference type="RefSeq" id="XP_026734803.1">
    <property type="nucleotide sequence ID" value="XM_026879002.1"/>
</dbReference>
<comment type="subcellular location">
    <subcellularLocation>
        <location evidence="1">Mitochondrion inner membrane</location>
        <topology evidence="1">Peripheral membrane protein</topology>
        <orientation evidence="1">Matrix side</orientation>
    </subcellularLocation>
</comment>
<dbReference type="OrthoDB" id="14535at2759"/>
<evidence type="ECO:0000256" key="5">
    <source>
        <dbReference type="ARBA" id="ARBA00022448"/>
    </source>
</evidence>
<evidence type="ECO:0000256" key="3">
    <source>
        <dbReference type="ARBA" id="ARBA00011790"/>
    </source>
</evidence>
<evidence type="ECO:0000256" key="13">
    <source>
        <dbReference type="ARBA" id="ARBA00046116"/>
    </source>
</evidence>
<reference evidence="15 16" key="1">
    <citation type="submission" date="2025-04" db="UniProtKB">
        <authorList>
            <consortium name="RefSeq"/>
        </authorList>
    </citation>
    <scope>IDENTIFICATION</scope>
</reference>
<keyword evidence="10" id="KW-0472">Membrane</keyword>
<keyword evidence="5" id="KW-0813">Transport</keyword>
<dbReference type="GeneID" id="113498552"/>
<dbReference type="CDD" id="cd20266">
    <property type="entry name" value="Complex1_LYR_NDUFA6_LYRM6"/>
    <property type="match status" value="1"/>
</dbReference>
<dbReference type="GO" id="GO:0006979">
    <property type="term" value="P:response to oxidative stress"/>
    <property type="evidence" value="ECO:0007669"/>
    <property type="project" value="TreeGrafter"/>
</dbReference>
<dbReference type="PANTHER" id="PTHR12964:SF0">
    <property type="entry name" value="NADH DEHYDROGENASE [UBIQUINONE] 1 ALPHA SUBCOMPLEX SUBUNIT 6"/>
    <property type="match status" value="1"/>
</dbReference>
<evidence type="ECO:0000256" key="1">
    <source>
        <dbReference type="ARBA" id="ARBA00004443"/>
    </source>
</evidence>
<evidence type="ECO:0000256" key="2">
    <source>
        <dbReference type="ARBA" id="ARBA00009508"/>
    </source>
</evidence>
<gene>
    <name evidence="15" type="primary">LOC113498552</name>
    <name evidence="16" type="synonym">LOC113498856</name>
</gene>
<evidence type="ECO:0000256" key="8">
    <source>
        <dbReference type="ARBA" id="ARBA00022982"/>
    </source>
</evidence>
<keyword evidence="9" id="KW-0496">Mitochondrion</keyword>
<dbReference type="KEGG" id="tnl:113498552"/>
<comment type="function">
    <text evidence="13">Accessory subunit of the mitochondrial membrane respiratory chain NADH dehydrogenase (Complex I), that is believed to be not involved in catalysis. Required for proper complex I assembly. Complex I functions in the transfer of electrons from NADH to the respiratory chain. The immediate electron acceptor for the enzyme is believed to be ubiquinone.</text>
</comment>
<dbReference type="Proteomes" id="UP000322000">
    <property type="component" value="Chromosome 11"/>
</dbReference>
<evidence type="ECO:0000256" key="9">
    <source>
        <dbReference type="ARBA" id="ARBA00023128"/>
    </source>
</evidence>